<keyword evidence="6 10" id="KW-0378">Hydrolase</keyword>
<comment type="similarity">
    <text evidence="3 10">Belongs to the glycosyl hydrolase 75 family.</text>
</comment>
<comment type="function">
    <text evidence="10">Chitosanase catalyzing the endo-type cleavage of chitosan, the deacylated form of chitin. Chitosanase may be crucial in the degradation of the deacetylated portion of chitin in the fungal cell wall.</text>
</comment>
<evidence type="ECO:0000256" key="2">
    <source>
        <dbReference type="ARBA" id="ARBA00004613"/>
    </source>
</evidence>
<dbReference type="AlphaFoldDB" id="A0AAN6WV64"/>
<dbReference type="EC" id="3.2.1.132" evidence="10"/>
<evidence type="ECO:0000256" key="4">
    <source>
        <dbReference type="ARBA" id="ARBA00022525"/>
    </source>
</evidence>
<dbReference type="PANTHER" id="PTHR42061">
    <property type="entry name" value="ENDO-CHITOSANASE"/>
    <property type="match status" value="1"/>
</dbReference>
<keyword evidence="4" id="KW-0964">Secreted</keyword>
<evidence type="ECO:0000256" key="9">
    <source>
        <dbReference type="ARBA" id="ARBA00023326"/>
    </source>
</evidence>
<dbReference type="InterPro" id="IPR009939">
    <property type="entry name" value="Chitosanase_fungal"/>
</dbReference>
<gene>
    <name evidence="11" type="ORF">QBC35DRAFT_409453</name>
</gene>
<comment type="catalytic activity">
    <reaction evidence="1 10">
        <text>Endohydrolysis of beta-(1-&gt;4)-linkages between D-glucosamine residues in a partly acetylated chitosan.</text>
        <dbReference type="EC" id="3.2.1.132"/>
    </reaction>
</comment>
<comment type="subcellular location">
    <subcellularLocation>
        <location evidence="2 10">Secreted</location>
    </subcellularLocation>
</comment>
<dbReference type="GO" id="GO:0016977">
    <property type="term" value="F:chitosanase activity"/>
    <property type="evidence" value="ECO:0007669"/>
    <property type="project" value="UniProtKB-EC"/>
</dbReference>
<dbReference type="Proteomes" id="UP001302126">
    <property type="component" value="Unassembled WGS sequence"/>
</dbReference>
<evidence type="ECO:0000256" key="1">
    <source>
        <dbReference type="ARBA" id="ARBA00000405"/>
    </source>
</evidence>
<dbReference type="PANTHER" id="PTHR42061:SF6">
    <property type="entry name" value="ENDO-CHITOSANASE"/>
    <property type="match status" value="1"/>
</dbReference>
<proteinExistence type="inferred from homology"/>
<keyword evidence="9 10" id="KW-0624">Polysaccharide degradation</keyword>
<evidence type="ECO:0000256" key="3">
    <source>
        <dbReference type="ARBA" id="ARBA00007799"/>
    </source>
</evidence>
<organism evidence="11 12">
    <name type="scientific">Podospora australis</name>
    <dbReference type="NCBI Taxonomy" id="1536484"/>
    <lineage>
        <taxon>Eukaryota</taxon>
        <taxon>Fungi</taxon>
        <taxon>Dikarya</taxon>
        <taxon>Ascomycota</taxon>
        <taxon>Pezizomycotina</taxon>
        <taxon>Sordariomycetes</taxon>
        <taxon>Sordariomycetidae</taxon>
        <taxon>Sordariales</taxon>
        <taxon>Podosporaceae</taxon>
        <taxon>Podospora</taxon>
    </lineage>
</organism>
<reference evidence="11" key="2">
    <citation type="submission" date="2023-05" db="EMBL/GenBank/DDBJ databases">
        <authorList>
            <consortium name="Lawrence Berkeley National Laboratory"/>
            <person name="Steindorff A."/>
            <person name="Hensen N."/>
            <person name="Bonometti L."/>
            <person name="Westerberg I."/>
            <person name="Brannstrom I.O."/>
            <person name="Guillou S."/>
            <person name="Cros-Aarteil S."/>
            <person name="Calhoun S."/>
            <person name="Haridas S."/>
            <person name="Kuo A."/>
            <person name="Mondo S."/>
            <person name="Pangilinan J."/>
            <person name="Riley R."/>
            <person name="Labutti K."/>
            <person name="Andreopoulos B."/>
            <person name="Lipzen A."/>
            <person name="Chen C."/>
            <person name="Yanf M."/>
            <person name="Daum C."/>
            <person name="Ng V."/>
            <person name="Clum A."/>
            <person name="Ohm R."/>
            <person name="Martin F."/>
            <person name="Silar P."/>
            <person name="Natvig D."/>
            <person name="Lalanne C."/>
            <person name="Gautier V."/>
            <person name="Ament-Velasquez S.L."/>
            <person name="Kruys A."/>
            <person name="Hutchinson M.I."/>
            <person name="Powell A.J."/>
            <person name="Barry K."/>
            <person name="Miller A.N."/>
            <person name="Grigoriev I.V."/>
            <person name="Debuchy R."/>
            <person name="Gladieux P."/>
            <person name="Thoren M.H."/>
            <person name="Johannesson H."/>
        </authorList>
    </citation>
    <scope>NUCLEOTIDE SEQUENCE</scope>
    <source>
        <strain evidence="11">PSN309</strain>
    </source>
</reference>
<keyword evidence="8 10" id="KW-0326">Glycosidase</keyword>
<dbReference type="Pfam" id="PF07335">
    <property type="entry name" value="Glyco_hydro_75"/>
    <property type="match status" value="1"/>
</dbReference>
<dbReference type="GO" id="GO:0005576">
    <property type="term" value="C:extracellular region"/>
    <property type="evidence" value="ECO:0007669"/>
    <property type="project" value="UniProtKB-SubCell"/>
</dbReference>
<reference evidence="11" key="1">
    <citation type="journal article" date="2023" name="Mol. Phylogenet. Evol.">
        <title>Genome-scale phylogeny and comparative genomics of the fungal order Sordariales.</title>
        <authorList>
            <person name="Hensen N."/>
            <person name="Bonometti L."/>
            <person name="Westerberg I."/>
            <person name="Brannstrom I.O."/>
            <person name="Guillou S."/>
            <person name="Cros-Aarteil S."/>
            <person name="Calhoun S."/>
            <person name="Haridas S."/>
            <person name="Kuo A."/>
            <person name="Mondo S."/>
            <person name="Pangilinan J."/>
            <person name="Riley R."/>
            <person name="LaButti K."/>
            <person name="Andreopoulos B."/>
            <person name="Lipzen A."/>
            <person name="Chen C."/>
            <person name="Yan M."/>
            <person name="Daum C."/>
            <person name="Ng V."/>
            <person name="Clum A."/>
            <person name="Steindorff A."/>
            <person name="Ohm R.A."/>
            <person name="Martin F."/>
            <person name="Silar P."/>
            <person name="Natvig D.O."/>
            <person name="Lalanne C."/>
            <person name="Gautier V."/>
            <person name="Ament-Velasquez S.L."/>
            <person name="Kruys A."/>
            <person name="Hutchinson M.I."/>
            <person name="Powell A.J."/>
            <person name="Barry K."/>
            <person name="Miller A.N."/>
            <person name="Grigoriev I.V."/>
            <person name="Debuchy R."/>
            <person name="Gladieux P."/>
            <person name="Hiltunen Thoren M."/>
            <person name="Johannesson H."/>
        </authorList>
    </citation>
    <scope>NUCLEOTIDE SEQUENCE</scope>
    <source>
        <strain evidence="11">PSN309</strain>
    </source>
</reference>
<evidence type="ECO:0000256" key="6">
    <source>
        <dbReference type="ARBA" id="ARBA00022801"/>
    </source>
</evidence>
<dbReference type="GO" id="GO:0000272">
    <property type="term" value="P:polysaccharide catabolic process"/>
    <property type="evidence" value="ECO:0007669"/>
    <property type="project" value="UniProtKB-KW"/>
</dbReference>
<feature type="chain" id="PRO_5042672017" description="Endo-chitosanase" evidence="10">
    <location>
        <begin position="22"/>
        <end position="283"/>
    </location>
</feature>
<comment type="caution">
    <text evidence="11">The sequence shown here is derived from an EMBL/GenBank/DDBJ whole genome shotgun (WGS) entry which is preliminary data.</text>
</comment>
<evidence type="ECO:0000256" key="5">
    <source>
        <dbReference type="ARBA" id="ARBA00022729"/>
    </source>
</evidence>
<sequence length="283" mass="30996">MERMSSWLLLGMLFTATGVRADTAEEASAYMVPQNIQDFYQELRGRTETVCQNVLADGFYSTDTGANTTSYCTNNPHKPSILFLAGKAGALSNMDIDCDGVQGGPSDDGRCSIEKSPDYQSATAFRDELRRYNVPGVSDLNPYIHPYVVFGNSAEDPAKKKNWKVFDPQKYGVRPLSVMAVVCPSDNNKRGERKLVYGIWGDTNGDDGTKPMVGEVSISLATACRGKNMTGYRGYDGDDVLYIAFAGKEAVPGPKGADWAAKDYEAFERSIRPLGDKLVVKMK</sequence>
<feature type="non-terminal residue" evidence="11">
    <location>
        <position position="283"/>
    </location>
</feature>
<keyword evidence="7" id="KW-0119">Carbohydrate metabolism</keyword>
<feature type="signal peptide" evidence="10">
    <location>
        <begin position="1"/>
        <end position="21"/>
    </location>
</feature>
<protein>
    <recommendedName>
        <fullName evidence="10">Endo-chitosanase</fullName>
        <ecNumber evidence="10">3.2.1.132</ecNumber>
    </recommendedName>
</protein>
<evidence type="ECO:0000256" key="8">
    <source>
        <dbReference type="ARBA" id="ARBA00023295"/>
    </source>
</evidence>
<accession>A0AAN6WV64</accession>
<keyword evidence="5 10" id="KW-0732">Signal</keyword>
<evidence type="ECO:0000256" key="7">
    <source>
        <dbReference type="ARBA" id="ARBA00023277"/>
    </source>
</evidence>
<keyword evidence="12" id="KW-1185">Reference proteome</keyword>
<name>A0AAN6WV64_9PEZI</name>
<dbReference type="EMBL" id="MU864395">
    <property type="protein sequence ID" value="KAK4187895.1"/>
    <property type="molecule type" value="Genomic_DNA"/>
</dbReference>
<evidence type="ECO:0000313" key="11">
    <source>
        <dbReference type="EMBL" id="KAK4187895.1"/>
    </source>
</evidence>
<evidence type="ECO:0000256" key="10">
    <source>
        <dbReference type="RuleBase" id="RU361208"/>
    </source>
</evidence>
<evidence type="ECO:0000313" key="12">
    <source>
        <dbReference type="Proteomes" id="UP001302126"/>
    </source>
</evidence>